<accession>A0ABN2KYN9</accession>
<gene>
    <name evidence="2" type="ORF">GCM10009681_46240</name>
</gene>
<dbReference type="EMBL" id="BAAALS010000027">
    <property type="protein sequence ID" value="GAA1769630.1"/>
    <property type="molecule type" value="Genomic_DNA"/>
</dbReference>
<sequence length="91" mass="9660">MPSCGRRRSIESRSTVEPGNPTGKKAIGMAPRIRSRGKTGWAAAPETRSCEVTLGRSVDGPYNEARAGTHSVPARASVEVIAGLSRWPARS</sequence>
<reference evidence="2 3" key="1">
    <citation type="journal article" date="2019" name="Int. J. Syst. Evol. Microbiol.">
        <title>The Global Catalogue of Microorganisms (GCM) 10K type strain sequencing project: providing services to taxonomists for standard genome sequencing and annotation.</title>
        <authorList>
            <consortium name="The Broad Institute Genomics Platform"/>
            <consortium name="The Broad Institute Genome Sequencing Center for Infectious Disease"/>
            <person name="Wu L."/>
            <person name="Ma J."/>
        </authorList>
    </citation>
    <scope>NUCLEOTIDE SEQUENCE [LARGE SCALE GENOMIC DNA]</scope>
    <source>
        <strain evidence="2 3">JCM 13249</strain>
    </source>
</reference>
<feature type="region of interest" description="Disordered" evidence="1">
    <location>
        <begin position="1"/>
        <end position="47"/>
    </location>
</feature>
<protein>
    <submittedName>
        <fullName evidence="2">Uncharacterized protein</fullName>
    </submittedName>
</protein>
<evidence type="ECO:0000313" key="2">
    <source>
        <dbReference type="EMBL" id="GAA1769630.1"/>
    </source>
</evidence>
<proteinExistence type="predicted"/>
<evidence type="ECO:0000256" key="1">
    <source>
        <dbReference type="SAM" id="MobiDB-lite"/>
    </source>
</evidence>
<comment type="caution">
    <text evidence="2">The sequence shown here is derived from an EMBL/GenBank/DDBJ whole genome shotgun (WGS) entry which is preliminary data.</text>
</comment>
<organism evidence="2 3">
    <name type="scientific">Luedemannella helvata</name>
    <dbReference type="NCBI Taxonomy" id="349315"/>
    <lineage>
        <taxon>Bacteria</taxon>
        <taxon>Bacillati</taxon>
        <taxon>Actinomycetota</taxon>
        <taxon>Actinomycetes</taxon>
        <taxon>Micromonosporales</taxon>
        <taxon>Micromonosporaceae</taxon>
        <taxon>Luedemannella</taxon>
    </lineage>
</organism>
<evidence type="ECO:0000313" key="3">
    <source>
        <dbReference type="Proteomes" id="UP001500655"/>
    </source>
</evidence>
<dbReference type="Proteomes" id="UP001500655">
    <property type="component" value="Unassembled WGS sequence"/>
</dbReference>
<keyword evidence="3" id="KW-1185">Reference proteome</keyword>
<name>A0ABN2KYN9_9ACTN</name>